<dbReference type="InterPro" id="IPR023578">
    <property type="entry name" value="Ras_GEF_dom_sf"/>
</dbReference>
<dbReference type="eggNOG" id="KOG3541">
    <property type="taxonomic scope" value="Eukaryota"/>
</dbReference>
<dbReference type="SUPFAM" id="SSF48366">
    <property type="entry name" value="Ras GEF"/>
    <property type="match status" value="1"/>
</dbReference>
<dbReference type="InterPro" id="IPR008937">
    <property type="entry name" value="Ras-like_GEF"/>
</dbReference>
<feature type="region of interest" description="Disordered" evidence="1">
    <location>
        <begin position="54"/>
        <end position="94"/>
    </location>
</feature>
<keyword evidence="3" id="KW-1185">Reference proteome</keyword>
<evidence type="ECO:0000313" key="3">
    <source>
        <dbReference type="Proteomes" id="UP000007875"/>
    </source>
</evidence>
<dbReference type="PANTHER" id="PTHR23113:SF356">
    <property type="entry name" value="FI05912P-RELATED"/>
    <property type="match status" value="1"/>
</dbReference>
<reference evidence="3" key="1">
    <citation type="submission" date="2003-08" db="EMBL/GenBank/DDBJ databases">
        <authorList>
            <person name="Birren B."/>
            <person name="Nusbaum C."/>
            <person name="Abebe A."/>
            <person name="Abouelleil A."/>
            <person name="Adekoya E."/>
            <person name="Ait-zahra M."/>
            <person name="Allen N."/>
            <person name="Allen T."/>
            <person name="An P."/>
            <person name="Anderson M."/>
            <person name="Anderson S."/>
            <person name="Arachchi H."/>
            <person name="Armbruster J."/>
            <person name="Bachantsang P."/>
            <person name="Baldwin J."/>
            <person name="Barry A."/>
            <person name="Bayul T."/>
            <person name="Blitshsteyn B."/>
            <person name="Bloom T."/>
            <person name="Blye J."/>
            <person name="Boguslavskiy L."/>
            <person name="Borowsky M."/>
            <person name="Boukhgalter B."/>
            <person name="Brunache A."/>
            <person name="Butler J."/>
            <person name="Calixte N."/>
            <person name="Calvo S."/>
            <person name="Camarata J."/>
            <person name="Campo K."/>
            <person name="Chang J."/>
            <person name="Cheshatsang Y."/>
            <person name="Citroen M."/>
            <person name="Collymore A."/>
            <person name="Considine T."/>
            <person name="Cook A."/>
            <person name="Cooke P."/>
            <person name="Corum B."/>
            <person name="Cuomo C."/>
            <person name="David R."/>
            <person name="Dawoe T."/>
            <person name="Degray S."/>
            <person name="Dodge S."/>
            <person name="Dooley K."/>
            <person name="Dorje P."/>
            <person name="Dorjee K."/>
            <person name="Dorris L."/>
            <person name="Duffey N."/>
            <person name="Dupes A."/>
            <person name="Elkins T."/>
            <person name="Engels R."/>
            <person name="Erickson J."/>
            <person name="Farina A."/>
            <person name="Faro S."/>
            <person name="Ferreira P."/>
            <person name="Fischer H."/>
            <person name="Fitzgerald M."/>
            <person name="Foley K."/>
            <person name="Gage D."/>
            <person name="Galagan J."/>
            <person name="Gearin G."/>
            <person name="Gnerre S."/>
            <person name="Gnirke A."/>
            <person name="Goyette A."/>
            <person name="Graham J."/>
            <person name="Grandbois E."/>
            <person name="Gyaltsen K."/>
            <person name="Hafez N."/>
            <person name="Hagopian D."/>
            <person name="Hagos B."/>
            <person name="Hall J."/>
            <person name="Hatcher B."/>
            <person name="Heller A."/>
            <person name="Higgins H."/>
            <person name="Honan T."/>
            <person name="Horn A."/>
            <person name="Houde N."/>
            <person name="Hughes L."/>
            <person name="Hulme W."/>
            <person name="Husby E."/>
            <person name="Iliev I."/>
            <person name="Jaffe D."/>
            <person name="Jones C."/>
            <person name="Kamal M."/>
            <person name="Kamat A."/>
            <person name="Kamvysselis M."/>
            <person name="Karlsson E."/>
            <person name="Kells C."/>
            <person name="Kieu A."/>
            <person name="Kisner P."/>
            <person name="Kodira C."/>
            <person name="Kulbokas E."/>
            <person name="Labutti K."/>
            <person name="Lama D."/>
            <person name="Landers T."/>
            <person name="Leger J."/>
            <person name="Levine S."/>
            <person name="Lewis D."/>
            <person name="Lewis T."/>
            <person name="Lindblad-toh K."/>
            <person name="Liu X."/>
            <person name="Lokyitsang T."/>
            <person name="Lokyitsang Y."/>
            <person name="Lucien O."/>
            <person name="Lui A."/>
            <person name="Ma L.J."/>
            <person name="Mabbitt R."/>
            <person name="Macdonald J."/>
            <person name="Maclean C."/>
            <person name="Major J."/>
            <person name="Manning J."/>
            <person name="Marabella R."/>
            <person name="Maru K."/>
            <person name="Matthews C."/>
            <person name="Mauceli E."/>
            <person name="Mccarthy M."/>
            <person name="Mcdonough S."/>
            <person name="Mcghee T."/>
            <person name="Meldrim J."/>
            <person name="Meneus L."/>
            <person name="Mesirov J."/>
            <person name="Mihalev A."/>
            <person name="Mihova T."/>
            <person name="Mikkelsen T."/>
            <person name="Mlenga V."/>
            <person name="Moru K."/>
            <person name="Mozes J."/>
            <person name="Mulrain L."/>
            <person name="Munson G."/>
            <person name="Naylor J."/>
            <person name="Newes C."/>
            <person name="Nguyen C."/>
            <person name="Nguyen N."/>
            <person name="Nguyen T."/>
            <person name="Nicol R."/>
            <person name="Nielsen C."/>
            <person name="Nizzari M."/>
            <person name="Norbu C."/>
            <person name="Norbu N."/>
            <person name="O'donnell P."/>
            <person name="Okoawo O."/>
            <person name="O'leary S."/>
            <person name="Omotosho B."/>
            <person name="O'neill K."/>
            <person name="Osman S."/>
            <person name="Parker S."/>
            <person name="Perrin D."/>
            <person name="Phunkhang P."/>
            <person name="Piqani B."/>
            <person name="Purcell S."/>
            <person name="Rachupka T."/>
            <person name="Ramasamy U."/>
            <person name="Rameau R."/>
            <person name="Ray V."/>
            <person name="Raymond C."/>
            <person name="Retta R."/>
            <person name="Richardson S."/>
            <person name="Rise C."/>
            <person name="Rodriguez J."/>
            <person name="Rogers J."/>
            <person name="Rogov P."/>
            <person name="Rutman M."/>
            <person name="Schupbach R."/>
            <person name="Seaman C."/>
            <person name="Settipalli S."/>
            <person name="Sharpe T."/>
            <person name="Sheridan J."/>
            <person name="Sherpa N."/>
            <person name="Shi J."/>
            <person name="Smirnov S."/>
            <person name="Smith C."/>
            <person name="Sougnez C."/>
            <person name="Spencer B."/>
            <person name="Stalker J."/>
            <person name="Stange-thomann N."/>
            <person name="Stavropoulos S."/>
            <person name="Stetson K."/>
            <person name="Stone C."/>
            <person name="Stone S."/>
            <person name="Stubbs M."/>
            <person name="Talamas J."/>
            <person name="Tchuinga P."/>
            <person name="Tenzing P."/>
            <person name="Tesfaye S."/>
            <person name="Theodore J."/>
            <person name="Thoulutsang Y."/>
            <person name="Topham K."/>
            <person name="Towey S."/>
            <person name="Tsamla T."/>
            <person name="Tsomo N."/>
            <person name="Vallee D."/>
            <person name="Vassiliev H."/>
            <person name="Venkataraman V."/>
            <person name="Vinson J."/>
            <person name="Vo A."/>
            <person name="Wade C."/>
            <person name="Wang S."/>
            <person name="Wangchuk T."/>
            <person name="Wangdi T."/>
            <person name="Whittaker C."/>
            <person name="Wilkinson J."/>
            <person name="Wu Y."/>
            <person name="Wyman D."/>
            <person name="Yadav S."/>
            <person name="Yang S."/>
            <person name="Yang X."/>
            <person name="Yeager S."/>
            <person name="Yee E."/>
            <person name="Young G."/>
            <person name="Zainoun J."/>
            <person name="Zembeck L."/>
            <person name="Zimmer A."/>
            <person name="Zody M."/>
            <person name="Lander E."/>
        </authorList>
    </citation>
    <scope>NUCLEOTIDE SEQUENCE [LARGE SCALE GENOMIC DNA]</scope>
</reference>
<dbReference type="STRING" id="51511.ENSCSAVP00000004482"/>
<dbReference type="PROSITE" id="PS00720">
    <property type="entry name" value="RASGEF"/>
    <property type="match status" value="1"/>
</dbReference>
<dbReference type="Ensembl" id="ENSCSAVT00000004553.1">
    <property type="protein sequence ID" value="ENSCSAVP00000004487.1"/>
    <property type="gene ID" value="ENSCSAVG00000002658.1"/>
</dbReference>
<dbReference type="InterPro" id="IPR036964">
    <property type="entry name" value="RASGEF_cat_dom_sf"/>
</dbReference>
<name>H2YGN3_CIOSA</name>
<sequence>MASMDDDVIKHDVTNRLSMISQRSIASVTSCCSQHGDSGIEFDHDISPSSVFLSSPEPTMSSLMTSSPEVTSSTEVTSSPEITSSASKTPVTPSHKKRFTFDASATHPHNGVMVPFLVLLVKDVYFLNQAISTVQPDGTINFEKLRRLSEILRPLESWKAMSSTYPKNEVLQSFLLHSPVLEDSDLYSISYKREAPTNRFEKQQIKTLKFAQEMKKRKENIAMKTLRRKTV</sequence>
<dbReference type="GO" id="GO:0005886">
    <property type="term" value="C:plasma membrane"/>
    <property type="evidence" value="ECO:0007669"/>
    <property type="project" value="TreeGrafter"/>
</dbReference>
<evidence type="ECO:0000313" key="2">
    <source>
        <dbReference type="Ensembl" id="ENSCSAVP00000004482.1"/>
    </source>
</evidence>
<feature type="compositionally biased region" description="Polar residues" evidence="1">
    <location>
        <begin position="54"/>
        <end position="64"/>
    </location>
</feature>
<protein>
    <recommendedName>
        <fullName evidence="4">Ras-GEF domain-containing protein</fullName>
    </recommendedName>
</protein>
<dbReference type="AlphaFoldDB" id="H2YGN3"/>
<evidence type="ECO:0008006" key="4">
    <source>
        <dbReference type="Google" id="ProtNLM"/>
    </source>
</evidence>
<dbReference type="GO" id="GO:0007265">
    <property type="term" value="P:Ras protein signal transduction"/>
    <property type="evidence" value="ECO:0007669"/>
    <property type="project" value="TreeGrafter"/>
</dbReference>
<accession>H2YGN3</accession>
<evidence type="ECO:0000256" key="1">
    <source>
        <dbReference type="SAM" id="MobiDB-lite"/>
    </source>
</evidence>
<dbReference type="Gene3D" id="1.10.840.10">
    <property type="entry name" value="Ras guanine-nucleotide exchange factors catalytic domain"/>
    <property type="match status" value="1"/>
</dbReference>
<dbReference type="InterPro" id="IPR019804">
    <property type="entry name" value="Ras_G-nucl-exch_fac_CS"/>
</dbReference>
<dbReference type="Proteomes" id="UP000007875">
    <property type="component" value="Unassembled WGS sequence"/>
</dbReference>
<proteinExistence type="predicted"/>
<dbReference type="Ensembl" id="ENSCSAVT00000004548.1">
    <property type="protein sequence ID" value="ENSCSAVP00000004482.1"/>
    <property type="gene ID" value="ENSCSAVG00000002658.1"/>
</dbReference>
<reference evidence="2" key="2">
    <citation type="submission" date="2025-05" db="UniProtKB">
        <authorList>
            <consortium name="Ensembl"/>
        </authorList>
    </citation>
    <scope>IDENTIFICATION</scope>
</reference>
<dbReference type="PANTHER" id="PTHR23113">
    <property type="entry name" value="GUANINE NUCLEOTIDE EXCHANGE FACTOR"/>
    <property type="match status" value="1"/>
</dbReference>
<feature type="compositionally biased region" description="Low complexity" evidence="1">
    <location>
        <begin position="65"/>
        <end position="85"/>
    </location>
</feature>
<organism evidence="2 3">
    <name type="scientific">Ciona savignyi</name>
    <name type="common">Pacific transparent sea squirt</name>
    <dbReference type="NCBI Taxonomy" id="51511"/>
    <lineage>
        <taxon>Eukaryota</taxon>
        <taxon>Metazoa</taxon>
        <taxon>Chordata</taxon>
        <taxon>Tunicata</taxon>
        <taxon>Ascidiacea</taxon>
        <taxon>Phlebobranchia</taxon>
        <taxon>Cionidae</taxon>
        <taxon>Ciona</taxon>
    </lineage>
</organism>
<dbReference type="GO" id="GO:0005085">
    <property type="term" value="F:guanyl-nucleotide exchange factor activity"/>
    <property type="evidence" value="ECO:0007669"/>
    <property type="project" value="InterPro"/>
</dbReference>